<dbReference type="PANTHER" id="PTHR33495">
    <property type="entry name" value="ANTI-SIGMA FACTOR ANTAGONIST TM_1081-RELATED-RELATED"/>
    <property type="match status" value="1"/>
</dbReference>
<evidence type="ECO:0000313" key="4">
    <source>
        <dbReference type="EMBL" id="REH35206.1"/>
    </source>
</evidence>
<keyword evidence="5" id="KW-1185">Reference proteome</keyword>
<reference evidence="4 5" key="1">
    <citation type="submission" date="2018-08" db="EMBL/GenBank/DDBJ databases">
        <title>Genomic Encyclopedia of Archaeal and Bacterial Type Strains, Phase II (KMG-II): from individual species to whole genera.</title>
        <authorList>
            <person name="Goeker M."/>
        </authorList>
    </citation>
    <scope>NUCLEOTIDE SEQUENCE [LARGE SCALE GENOMIC DNA]</scope>
    <source>
        <strain evidence="4 5">DSM 45791</strain>
    </source>
</reference>
<feature type="domain" description="STAS" evidence="3">
    <location>
        <begin position="9"/>
        <end position="118"/>
    </location>
</feature>
<dbReference type="GO" id="GO:0043856">
    <property type="term" value="F:anti-sigma factor antagonist activity"/>
    <property type="evidence" value="ECO:0007669"/>
    <property type="project" value="InterPro"/>
</dbReference>
<dbReference type="Pfam" id="PF01740">
    <property type="entry name" value="STAS"/>
    <property type="match status" value="1"/>
</dbReference>
<dbReference type="InterPro" id="IPR036513">
    <property type="entry name" value="STAS_dom_sf"/>
</dbReference>
<sequence length="120" mass="12642">MSLEDFDLITVRTEPAGDAMVVHVEGELDLSTAEVAEAQLGKAVGSGAPVVIVDLDRVSFLGSTGLRVLLSTRERANSTGVDLRLVGDQRVVLRPLQISGLLPAFRVHATVPDAIAALRA</sequence>
<dbReference type="PROSITE" id="PS50801">
    <property type="entry name" value="STAS"/>
    <property type="match status" value="1"/>
</dbReference>
<dbReference type="CDD" id="cd07043">
    <property type="entry name" value="STAS_anti-anti-sigma_factors"/>
    <property type="match status" value="1"/>
</dbReference>
<dbReference type="Proteomes" id="UP000256269">
    <property type="component" value="Unassembled WGS sequence"/>
</dbReference>
<gene>
    <name evidence="4" type="ORF">BCF44_11866</name>
</gene>
<evidence type="ECO:0000259" key="3">
    <source>
        <dbReference type="PROSITE" id="PS50801"/>
    </source>
</evidence>
<dbReference type="RefSeq" id="WP_116179972.1">
    <property type="nucleotide sequence ID" value="NZ_CP144375.1"/>
</dbReference>
<evidence type="ECO:0000313" key="5">
    <source>
        <dbReference type="Proteomes" id="UP000256269"/>
    </source>
</evidence>
<dbReference type="PANTHER" id="PTHR33495:SF2">
    <property type="entry name" value="ANTI-SIGMA FACTOR ANTAGONIST TM_1081-RELATED"/>
    <property type="match status" value="1"/>
</dbReference>
<evidence type="ECO:0000256" key="2">
    <source>
        <dbReference type="RuleBase" id="RU003749"/>
    </source>
</evidence>
<dbReference type="NCBIfam" id="TIGR00377">
    <property type="entry name" value="ant_ant_sig"/>
    <property type="match status" value="1"/>
</dbReference>
<dbReference type="Gene3D" id="3.30.750.24">
    <property type="entry name" value="STAS domain"/>
    <property type="match status" value="1"/>
</dbReference>
<proteinExistence type="inferred from homology"/>
<dbReference type="AlphaFoldDB" id="A0A3E0GZ35"/>
<dbReference type="OrthoDB" id="3576811at2"/>
<accession>A0A3E0GZ35</accession>
<dbReference type="SUPFAM" id="SSF52091">
    <property type="entry name" value="SpoIIaa-like"/>
    <property type="match status" value="1"/>
</dbReference>
<dbReference type="EMBL" id="QUNO01000018">
    <property type="protein sequence ID" value="REH35206.1"/>
    <property type="molecule type" value="Genomic_DNA"/>
</dbReference>
<name>A0A3E0GZ35_9PSEU</name>
<comment type="similarity">
    <text evidence="1 2">Belongs to the anti-sigma-factor antagonist family.</text>
</comment>
<evidence type="ECO:0000256" key="1">
    <source>
        <dbReference type="ARBA" id="ARBA00009013"/>
    </source>
</evidence>
<dbReference type="InterPro" id="IPR003658">
    <property type="entry name" value="Anti-sigma_ant"/>
</dbReference>
<dbReference type="InterPro" id="IPR002645">
    <property type="entry name" value="STAS_dom"/>
</dbReference>
<organism evidence="4 5">
    <name type="scientific">Kutzneria buriramensis</name>
    <dbReference type="NCBI Taxonomy" id="1045776"/>
    <lineage>
        <taxon>Bacteria</taxon>
        <taxon>Bacillati</taxon>
        <taxon>Actinomycetota</taxon>
        <taxon>Actinomycetes</taxon>
        <taxon>Pseudonocardiales</taxon>
        <taxon>Pseudonocardiaceae</taxon>
        <taxon>Kutzneria</taxon>
    </lineage>
</organism>
<comment type="caution">
    <text evidence="4">The sequence shown here is derived from an EMBL/GenBank/DDBJ whole genome shotgun (WGS) entry which is preliminary data.</text>
</comment>
<protein>
    <recommendedName>
        <fullName evidence="2">Anti-sigma factor antagonist</fullName>
    </recommendedName>
</protein>